<dbReference type="SMART" id="SM00346">
    <property type="entry name" value="HTH_ICLR"/>
    <property type="match status" value="1"/>
</dbReference>
<dbReference type="PROSITE" id="PS51077">
    <property type="entry name" value="HTH_ICLR"/>
    <property type="match status" value="1"/>
</dbReference>
<evidence type="ECO:0000259" key="5">
    <source>
        <dbReference type="PROSITE" id="PS51078"/>
    </source>
</evidence>
<dbReference type="RefSeq" id="WP_166145402.1">
    <property type="nucleotide sequence ID" value="NZ_JAAOIW010000001.1"/>
</dbReference>
<evidence type="ECO:0000256" key="3">
    <source>
        <dbReference type="ARBA" id="ARBA00023163"/>
    </source>
</evidence>
<dbReference type="Gene3D" id="3.30.450.40">
    <property type="match status" value="1"/>
</dbReference>
<sequence length="272" mass="29971">MIHNNNRTPTHPTDKIASSTVVKAMYVLQALTVLNRNQPEGASVSEISQSSGESPSSVCKHLAAFQQFGMVEQDSQTDKYRIGTFSLLLASIVMGRMDIREIAAPYLKQLSEQAGETVHLVLLEGIHVVYIDKVESARTIRMHSQIGLRNPLYCTGVGKAILAYAPDSLVKQVSHEPFLRFTETTLYTQELLLEDLAAIRIRGYAIDNGEHEADVRCVAAPLFNHRNEPIAAISISGPEWRMKASMLTEAGQWVQSTAQEISAKLGSTSSQF</sequence>
<dbReference type="Gene3D" id="1.10.10.10">
    <property type="entry name" value="Winged helix-like DNA-binding domain superfamily/Winged helix DNA-binding domain"/>
    <property type="match status" value="1"/>
</dbReference>
<evidence type="ECO:0000313" key="6">
    <source>
        <dbReference type="EMBL" id="NHN28609.1"/>
    </source>
</evidence>
<organism evidence="6 7">
    <name type="scientific">Paenibacillus agricola</name>
    <dbReference type="NCBI Taxonomy" id="2716264"/>
    <lineage>
        <taxon>Bacteria</taxon>
        <taxon>Bacillati</taxon>
        <taxon>Bacillota</taxon>
        <taxon>Bacilli</taxon>
        <taxon>Bacillales</taxon>
        <taxon>Paenibacillaceae</taxon>
        <taxon>Paenibacillus</taxon>
    </lineage>
</organism>
<dbReference type="Proteomes" id="UP001165962">
    <property type="component" value="Unassembled WGS sequence"/>
</dbReference>
<dbReference type="SUPFAM" id="SSF46785">
    <property type="entry name" value="Winged helix' DNA-binding domain"/>
    <property type="match status" value="1"/>
</dbReference>
<dbReference type="InterPro" id="IPR014757">
    <property type="entry name" value="Tscrpt_reg_IclR_C"/>
</dbReference>
<accession>A0ABX0J0I7</accession>
<reference evidence="6" key="1">
    <citation type="submission" date="2020-03" db="EMBL/GenBank/DDBJ databases">
        <title>Draft sequencing of Paenibacilllus sp. S3N08.</title>
        <authorList>
            <person name="Kim D.-U."/>
        </authorList>
    </citation>
    <scope>NUCLEOTIDE SEQUENCE</scope>
    <source>
        <strain evidence="6">S3N08</strain>
    </source>
</reference>
<proteinExistence type="predicted"/>
<dbReference type="EMBL" id="JAAOIW010000001">
    <property type="protein sequence ID" value="NHN28609.1"/>
    <property type="molecule type" value="Genomic_DNA"/>
</dbReference>
<protein>
    <submittedName>
        <fullName evidence="6">IclR family transcriptional regulator</fullName>
    </submittedName>
</protein>
<dbReference type="PANTHER" id="PTHR30136:SF24">
    <property type="entry name" value="HTH-TYPE TRANSCRIPTIONAL REPRESSOR ALLR"/>
    <property type="match status" value="1"/>
</dbReference>
<feature type="domain" description="IclR-ED" evidence="5">
    <location>
        <begin position="85"/>
        <end position="267"/>
    </location>
</feature>
<dbReference type="InterPro" id="IPR036388">
    <property type="entry name" value="WH-like_DNA-bd_sf"/>
</dbReference>
<dbReference type="SUPFAM" id="SSF55781">
    <property type="entry name" value="GAF domain-like"/>
    <property type="match status" value="1"/>
</dbReference>
<dbReference type="PROSITE" id="PS51078">
    <property type="entry name" value="ICLR_ED"/>
    <property type="match status" value="1"/>
</dbReference>
<dbReference type="Pfam" id="PF09339">
    <property type="entry name" value="HTH_IclR"/>
    <property type="match status" value="1"/>
</dbReference>
<keyword evidence="2" id="KW-0238">DNA-binding</keyword>
<name>A0ABX0J0I7_9BACL</name>
<evidence type="ECO:0000256" key="1">
    <source>
        <dbReference type="ARBA" id="ARBA00023015"/>
    </source>
</evidence>
<evidence type="ECO:0000313" key="7">
    <source>
        <dbReference type="Proteomes" id="UP001165962"/>
    </source>
</evidence>
<keyword evidence="3" id="KW-0804">Transcription</keyword>
<gene>
    <name evidence="6" type="ORF">G9U52_02055</name>
</gene>
<dbReference type="Pfam" id="PF01614">
    <property type="entry name" value="IclR_C"/>
    <property type="match status" value="1"/>
</dbReference>
<evidence type="ECO:0000259" key="4">
    <source>
        <dbReference type="PROSITE" id="PS51077"/>
    </source>
</evidence>
<comment type="caution">
    <text evidence="6">The sequence shown here is derived from an EMBL/GenBank/DDBJ whole genome shotgun (WGS) entry which is preliminary data.</text>
</comment>
<dbReference type="InterPro" id="IPR036390">
    <property type="entry name" value="WH_DNA-bd_sf"/>
</dbReference>
<dbReference type="InterPro" id="IPR050707">
    <property type="entry name" value="HTH_MetabolicPath_Reg"/>
</dbReference>
<keyword evidence="1" id="KW-0805">Transcription regulation</keyword>
<dbReference type="PANTHER" id="PTHR30136">
    <property type="entry name" value="HELIX-TURN-HELIX TRANSCRIPTIONAL REGULATOR, ICLR FAMILY"/>
    <property type="match status" value="1"/>
</dbReference>
<keyword evidence="7" id="KW-1185">Reference proteome</keyword>
<feature type="domain" description="HTH iclR-type" evidence="4">
    <location>
        <begin position="18"/>
        <end position="84"/>
    </location>
</feature>
<dbReference type="InterPro" id="IPR005471">
    <property type="entry name" value="Tscrpt_reg_IclR_N"/>
</dbReference>
<dbReference type="InterPro" id="IPR029016">
    <property type="entry name" value="GAF-like_dom_sf"/>
</dbReference>
<evidence type="ECO:0000256" key="2">
    <source>
        <dbReference type="ARBA" id="ARBA00023125"/>
    </source>
</evidence>